<dbReference type="PROSITE" id="PS00138">
    <property type="entry name" value="SUBTILASE_SER"/>
    <property type="match status" value="1"/>
</dbReference>
<evidence type="ECO:0000256" key="3">
    <source>
        <dbReference type="ARBA" id="ARBA00022801"/>
    </source>
</evidence>
<evidence type="ECO:0000313" key="9">
    <source>
        <dbReference type="EMBL" id="MBD2296652.1"/>
    </source>
</evidence>
<dbReference type="PRINTS" id="PR00313">
    <property type="entry name" value="CABNDNGRPT"/>
</dbReference>
<dbReference type="Pfam" id="PF00082">
    <property type="entry name" value="Peptidase_S8"/>
    <property type="match status" value="1"/>
</dbReference>
<organism evidence="9 10">
    <name type="scientific">Anabaena sphaerica FACHB-251</name>
    <dbReference type="NCBI Taxonomy" id="2692883"/>
    <lineage>
        <taxon>Bacteria</taxon>
        <taxon>Bacillati</taxon>
        <taxon>Cyanobacteriota</taxon>
        <taxon>Cyanophyceae</taxon>
        <taxon>Nostocales</taxon>
        <taxon>Nostocaceae</taxon>
        <taxon>Anabaena</taxon>
    </lineage>
</organism>
<keyword evidence="3 5" id="KW-0378">Hydrolase</keyword>
<comment type="caution">
    <text evidence="9">The sequence shown here is derived from an EMBL/GenBank/DDBJ whole genome shotgun (WGS) entry which is preliminary data.</text>
</comment>
<evidence type="ECO:0000256" key="4">
    <source>
        <dbReference type="ARBA" id="ARBA00022825"/>
    </source>
</evidence>
<dbReference type="PRINTS" id="PR00723">
    <property type="entry name" value="SUBTILISIN"/>
</dbReference>
<dbReference type="PROSITE" id="PS00137">
    <property type="entry name" value="SUBTILASE_HIS"/>
    <property type="match status" value="1"/>
</dbReference>
<keyword evidence="2 5" id="KW-0645">Protease</keyword>
<dbReference type="PROSITE" id="PS51892">
    <property type="entry name" value="SUBTILASE"/>
    <property type="match status" value="1"/>
</dbReference>
<dbReference type="SUPFAM" id="SSF89260">
    <property type="entry name" value="Collagen-binding domain"/>
    <property type="match status" value="1"/>
</dbReference>
<sequence length="1191" mass="125512">MSTSVGANPAFDLIGLTQLRNDPQFAGIDGSGFTVAVIDTGLDGSHPQISPNFKLFADFVDGGNTPPIITTASESKDSKSHGTHVAGTVGARDPNIGVAPDVGLIGLRGIGPWISLRNVLQWVLDNRNEYNIIAVNMSLGEGSFRINNSQVESQGGILTEINDIINRLEDVGVTIVSAAGNDYAKKQIPGVAFPGISSTINVGAIWQDDQSLGRYVPGGGEAAQQNPGADRITVFSQRLDDPNDTYDTLFAPGAMIKSAVPKGGFEQWPGTSMASPHVAGAVALMQEAARQFSGRLLSPAEIVAIMRSTGDVIFDGDDENDNVTNTNTSYRRLNIYKAITEIKQRSQQIAPPPPGGGAGDPNGTIAGAYLVPTTIDGSPVDVILESIGTDAGTTQVGNKDVDIFRFEVAVAGTVNIQVGSHPNNANDFDTLLRLFNSSGTELAFDDNGGIGDFSRLEVSLNPGIYYAGVSGNNNRNYDPNVASSGVTAATGNYSLQFGLTNTDLNGLLANAVDISLGTDVDPFDLKEGFIGTDYDQFVGTGDVDLFRVIVPDNGTLYIDIDTPFETEYVNSYLRVFDEDGNQVLLEDGEPVISNDDLSFDANADTEFTDQLYPGLVFEHPTDRAVFNGHTTDSFIAGGVNRGEVYYIGVSDFANQDYNTQDLSNRSTAGTGGLYDLIVRFANNDRNGSIAQAVSDISLPITGQPGIIGDDTDPQTGESFQVGDLDIDFVKIRSATAGILEIDIDSYENTEITTPVDTVLSIFDAQGNLLAENDDTNGVDPVLLYQITANTDYFVAVSGYGNSNFDPFMLGSGSPGDTGEYIFNSRLLSTNEVIGTLSNDAINYSLVQNQPVTIDSPVFANIGSDNDFVIGASDIDIYRFVANFSGKVGISTNTSQPFSADTFLRFFDADGNEIAFNDDENDETLGSYLEVQVTNGNEYYIGVNGYSPDAGNYDPITGSGAAAGSEGDYTLMLSSIQPPSPTITFGSNGDDLIISAPNQILFTGAGADEVDLAFSGQPENSRVSLGSGNDRIYVSQSDRAFGGSGNDVFDATDGQGENRMSGGAGNDIFFLGTGDRALGGDGDDTFFVQSGGENLIAGGAGADKFWITTGEIPASANTITDYQLDFDSITVEGIINIDVLTSGISTQLRVGDGIADNTGFGTGALLATLSGTSGLTSADVNVNLFGANFLFN</sequence>
<feature type="active site" description="Charge relay system" evidence="5">
    <location>
        <position position="272"/>
    </location>
</feature>
<keyword evidence="10" id="KW-1185">Reference proteome</keyword>
<feature type="active site" description="Charge relay system" evidence="5">
    <location>
        <position position="39"/>
    </location>
</feature>
<dbReference type="GO" id="GO:0004252">
    <property type="term" value="F:serine-type endopeptidase activity"/>
    <property type="evidence" value="ECO:0007669"/>
    <property type="project" value="UniProtKB-UniRule"/>
</dbReference>
<evidence type="ECO:0000256" key="5">
    <source>
        <dbReference type="PROSITE-ProRule" id="PRU01240"/>
    </source>
</evidence>
<keyword evidence="4 5" id="KW-0720">Serine protease</keyword>
<dbReference type="InterPro" id="IPR036852">
    <property type="entry name" value="Peptidase_S8/S53_dom_sf"/>
</dbReference>
<dbReference type="Gene3D" id="2.60.120.380">
    <property type="match status" value="4"/>
</dbReference>
<accession>A0A926WLC9</accession>
<evidence type="ECO:0000256" key="1">
    <source>
        <dbReference type="ARBA" id="ARBA00011073"/>
    </source>
</evidence>
<evidence type="ECO:0000259" key="8">
    <source>
        <dbReference type="Pfam" id="PF04151"/>
    </source>
</evidence>
<dbReference type="Proteomes" id="UP000662185">
    <property type="component" value="Unassembled WGS sequence"/>
</dbReference>
<dbReference type="PROSITE" id="PS00136">
    <property type="entry name" value="SUBTILASE_ASP"/>
    <property type="match status" value="1"/>
</dbReference>
<dbReference type="InterPro" id="IPR023827">
    <property type="entry name" value="Peptidase_S8_Asp-AS"/>
</dbReference>
<dbReference type="RefSeq" id="WP_190564770.1">
    <property type="nucleotide sequence ID" value="NZ_JACJQU010000027.1"/>
</dbReference>
<feature type="domain" description="Peptidase C-terminal archaeal/bacterial" evidence="8">
    <location>
        <begin position="400"/>
        <end position="471"/>
    </location>
</feature>
<evidence type="ECO:0000256" key="2">
    <source>
        <dbReference type="ARBA" id="ARBA00022670"/>
    </source>
</evidence>
<evidence type="ECO:0000313" key="10">
    <source>
        <dbReference type="Proteomes" id="UP000662185"/>
    </source>
</evidence>
<feature type="domain" description="Peptidase S8/S53" evidence="7">
    <location>
        <begin position="30"/>
        <end position="310"/>
    </location>
</feature>
<dbReference type="InterPro" id="IPR023828">
    <property type="entry name" value="Peptidase_S8_Ser-AS"/>
</dbReference>
<dbReference type="GO" id="GO:0006508">
    <property type="term" value="P:proteolysis"/>
    <property type="evidence" value="ECO:0007669"/>
    <property type="project" value="UniProtKB-KW"/>
</dbReference>
<gene>
    <name evidence="9" type="ORF">H6G06_25005</name>
</gene>
<reference evidence="10" key="1">
    <citation type="journal article" date="2020" name="ISME J.">
        <title>Comparative genomics reveals insights into cyanobacterial evolution and habitat adaptation.</title>
        <authorList>
            <person name="Chen M.Y."/>
            <person name="Teng W.K."/>
            <person name="Zhao L."/>
            <person name="Hu C.X."/>
            <person name="Zhou Y.K."/>
            <person name="Han B.P."/>
            <person name="Song L.R."/>
            <person name="Shu W.S."/>
        </authorList>
    </citation>
    <scope>NUCLEOTIDE SEQUENCE [LARGE SCALE GENOMIC DNA]</scope>
    <source>
        <strain evidence="10">FACHB-251</strain>
    </source>
</reference>
<dbReference type="PANTHER" id="PTHR43806:SF11">
    <property type="entry name" value="CEREVISIN-RELATED"/>
    <property type="match status" value="1"/>
</dbReference>
<comment type="similarity">
    <text evidence="1 5 6">Belongs to the peptidase S8 family.</text>
</comment>
<dbReference type="PANTHER" id="PTHR43806">
    <property type="entry name" value="PEPTIDASE S8"/>
    <property type="match status" value="1"/>
</dbReference>
<dbReference type="InterPro" id="IPR011049">
    <property type="entry name" value="Serralysin-like_metalloprot_C"/>
</dbReference>
<feature type="active site" description="Charge relay system" evidence="5">
    <location>
        <position position="81"/>
    </location>
</feature>
<dbReference type="InterPro" id="IPR015500">
    <property type="entry name" value="Peptidase_S8_subtilisin-rel"/>
</dbReference>
<dbReference type="InterPro" id="IPR000209">
    <property type="entry name" value="Peptidase_S8/S53_dom"/>
</dbReference>
<dbReference type="InterPro" id="IPR050131">
    <property type="entry name" value="Peptidase_S8_subtilisin-like"/>
</dbReference>
<dbReference type="Gene3D" id="3.40.50.200">
    <property type="entry name" value="Peptidase S8/S53 domain"/>
    <property type="match status" value="1"/>
</dbReference>
<dbReference type="Pfam" id="PF04151">
    <property type="entry name" value="PPC"/>
    <property type="match status" value="1"/>
</dbReference>
<dbReference type="InterPro" id="IPR022398">
    <property type="entry name" value="Peptidase_S8_His-AS"/>
</dbReference>
<dbReference type="SUPFAM" id="SSF52743">
    <property type="entry name" value="Subtilisin-like"/>
    <property type="match status" value="1"/>
</dbReference>
<dbReference type="AlphaFoldDB" id="A0A926WLC9"/>
<evidence type="ECO:0000256" key="6">
    <source>
        <dbReference type="RuleBase" id="RU003355"/>
    </source>
</evidence>
<protein>
    <submittedName>
        <fullName evidence="9">S8 family serine peptidase</fullName>
    </submittedName>
</protein>
<proteinExistence type="inferred from homology"/>
<evidence type="ECO:0000259" key="7">
    <source>
        <dbReference type="Pfam" id="PF00082"/>
    </source>
</evidence>
<dbReference type="EMBL" id="JACJQU010000027">
    <property type="protein sequence ID" value="MBD2296652.1"/>
    <property type="molecule type" value="Genomic_DNA"/>
</dbReference>
<dbReference type="SUPFAM" id="SSF51120">
    <property type="entry name" value="beta-Roll"/>
    <property type="match status" value="1"/>
</dbReference>
<dbReference type="InterPro" id="IPR007280">
    <property type="entry name" value="Peptidase_C_arc/bac"/>
</dbReference>
<name>A0A926WLC9_9NOST</name>